<dbReference type="EMBL" id="BCSY01000111">
    <property type="protein sequence ID" value="GAS98836.1"/>
    <property type="molecule type" value="Genomic_DNA"/>
</dbReference>
<dbReference type="STRING" id="228230.RMCC_5801"/>
<evidence type="ECO:0000313" key="2">
    <source>
        <dbReference type="Proteomes" id="UP000069443"/>
    </source>
</evidence>
<accession>A0A100WIQ7</accession>
<sequence length="150" mass="16711">MTSPIGHSGYPKRGFTGSRNEPTDAQLDWLWHQFDDCFEWHHGACIGSDAASHQAAIDNGIDGRRLVVHPPVNAALRMPYDGRALWLPAKPYLDRNRDIVDATDELLALAGAPEDDPKSQRSGTWMTVRYAMQVGRPVAICYPDGRVEVR</sequence>
<name>A0A100WIQ7_MYCCR</name>
<dbReference type="RefSeq" id="WP_062659602.1">
    <property type="nucleotide sequence ID" value="NZ_BCSY01000111.1"/>
</dbReference>
<keyword evidence="2" id="KW-1185">Reference proteome</keyword>
<dbReference type="Proteomes" id="UP000069443">
    <property type="component" value="Unassembled WGS sequence"/>
</dbReference>
<gene>
    <name evidence="1" type="ORF">RMCC_5801</name>
</gene>
<organism evidence="1 2">
    <name type="scientific">Mycolicibacterium canariasense</name>
    <name type="common">Mycobacterium canariasense</name>
    <dbReference type="NCBI Taxonomy" id="228230"/>
    <lineage>
        <taxon>Bacteria</taxon>
        <taxon>Bacillati</taxon>
        <taxon>Actinomycetota</taxon>
        <taxon>Actinomycetes</taxon>
        <taxon>Mycobacteriales</taxon>
        <taxon>Mycobacteriaceae</taxon>
        <taxon>Mycolicibacterium</taxon>
    </lineage>
</organism>
<dbReference type="AlphaFoldDB" id="A0A100WIQ7"/>
<reference evidence="2" key="2">
    <citation type="submission" date="2016-02" db="EMBL/GenBank/DDBJ databases">
        <title>Draft genome sequence of five rapidly growing Mycobacterium species.</title>
        <authorList>
            <person name="Katahira K."/>
            <person name="Gotou Y."/>
            <person name="Iida K."/>
            <person name="Ogura Y."/>
            <person name="Hayashi T."/>
        </authorList>
    </citation>
    <scope>NUCLEOTIDE SEQUENCE [LARGE SCALE GENOMIC DNA]</scope>
    <source>
        <strain evidence="2">JCM15298</strain>
    </source>
</reference>
<reference evidence="2" key="1">
    <citation type="journal article" date="2016" name="Genome Announc.">
        <title>Draft Genome Sequences of Five Rapidly Growing Mycobacterium Species, M. thermoresistibile, M. fortuitum subsp. acetamidolyticum, M. canariasense, M. brisbanense, and M. novocastrense.</title>
        <authorList>
            <person name="Katahira K."/>
            <person name="Ogura Y."/>
            <person name="Gotoh Y."/>
            <person name="Hayashi T."/>
        </authorList>
    </citation>
    <scope>NUCLEOTIDE SEQUENCE [LARGE SCALE GENOMIC DNA]</scope>
    <source>
        <strain evidence="2">JCM15298</strain>
    </source>
</reference>
<proteinExistence type="predicted"/>
<protein>
    <submittedName>
        <fullName evidence="1">Uncharacterized protein</fullName>
    </submittedName>
</protein>
<evidence type="ECO:0000313" key="1">
    <source>
        <dbReference type="EMBL" id="GAS98836.1"/>
    </source>
</evidence>
<comment type="caution">
    <text evidence="1">The sequence shown here is derived from an EMBL/GenBank/DDBJ whole genome shotgun (WGS) entry which is preliminary data.</text>
</comment>